<protein>
    <submittedName>
        <fullName evidence="5">AraC family transcriptional regulator</fullName>
    </submittedName>
</protein>
<evidence type="ECO:0000256" key="3">
    <source>
        <dbReference type="ARBA" id="ARBA00023163"/>
    </source>
</evidence>
<dbReference type="PANTHER" id="PTHR43280">
    <property type="entry name" value="ARAC-FAMILY TRANSCRIPTIONAL REGULATOR"/>
    <property type="match status" value="1"/>
</dbReference>
<evidence type="ECO:0000256" key="1">
    <source>
        <dbReference type="ARBA" id="ARBA00023015"/>
    </source>
</evidence>
<dbReference type="KEGG" id="pseg:D3H65_15700"/>
<keyword evidence="1" id="KW-0805">Transcription regulation</keyword>
<accession>A0A3B7MPU6</accession>
<dbReference type="Proteomes" id="UP000263900">
    <property type="component" value="Chromosome"/>
</dbReference>
<dbReference type="Gene3D" id="1.10.10.60">
    <property type="entry name" value="Homeodomain-like"/>
    <property type="match status" value="2"/>
</dbReference>
<dbReference type="PROSITE" id="PS01124">
    <property type="entry name" value="HTH_ARAC_FAMILY_2"/>
    <property type="match status" value="1"/>
</dbReference>
<dbReference type="SMART" id="SM00342">
    <property type="entry name" value="HTH_ARAC"/>
    <property type="match status" value="1"/>
</dbReference>
<keyword evidence="2" id="KW-0238">DNA-binding</keyword>
<dbReference type="RefSeq" id="WP_119051220.1">
    <property type="nucleotide sequence ID" value="NZ_CP032157.1"/>
</dbReference>
<dbReference type="PANTHER" id="PTHR43280:SF28">
    <property type="entry name" value="HTH-TYPE TRANSCRIPTIONAL ACTIVATOR RHAS"/>
    <property type="match status" value="1"/>
</dbReference>
<gene>
    <name evidence="5" type="ORF">D3H65_15700</name>
</gene>
<evidence type="ECO:0000256" key="2">
    <source>
        <dbReference type="ARBA" id="ARBA00023125"/>
    </source>
</evidence>
<keyword evidence="6" id="KW-1185">Reference proteome</keyword>
<reference evidence="5 6" key="1">
    <citation type="submission" date="2018-09" db="EMBL/GenBank/DDBJ databases">
        <title>Genome sequencing of strain 6GH32-13.</title>
        <authorList>
            <person name="Weon H.-Y."/>
            <person name="Heo J."/>
            <person name="Kwon S.-W."/>
        </authorList>
    </citation>
    <scope>NUCLEOTIDE SEQUENCE [LARGE SCALE GENOMIC DNA]</scope>
    <source>
        <strain evidence="5 6">5GH32-13</strain>
    </source>
</reference>
<dbReference type="EMBL" id="CP032157">
    <property type="protein sequence ID" value="AXY75339.1"/>
    <property type="molecule type" value="Genomic_DNA"/>
</dbReference>
<dbReference type="SUPFAM" id="SSF46689">
    <property type="entry name" value="Homeodomain-like"/>
    <property type="match status" value="2"/>
</dbReference>
<name>A0A3B7MPU6_9BACT</name>
<evidence type="ECO:0000259" key="4">
    <source>
        <dbReference type="PROSITE" id="PS01124"/>
    </source>
</evidence>
<organism evidence="5 6">
    <name type="scientific">Paraflavitalea soli</name>
    <dbReference type="NCBI Taxonomy" id="2315862"/>
    <lineage>
        <taxon>Bacteria</taxon>
        <taxon>Pseudomonadati</taxon>
        <taxon>Bacteroidota</taxon>
        <taxon>Chitinophagia</taxon>
        <taxon>Chitinophagales</taxon>
        <taxon>Chitinophagaceae</taxon>
        <taxon>Paraflavitalea</taxon>
    </lineage>
</organism>
<dbReference type="OrthoDB" id="642439at2"/>
<evidence type="ECO:0000313" key="6">
    <source>
        <dbReference type="Proteomes" id="UP000263900"/>
    </source>
</evidence>
<keyword evidence="3" id="KW-0804">Transcription</keyword>
<dbReference type="InterPro" id="IPR018060">
    <property type="entry name" value="HTH_AraC"/>
</dbReference>
<feature type="domain" description="HTH araC/xylS-type" evidence="4">
    <location>
        <begin position="204"/>
        <end position="302"/>
    </location>
</feature>
<dbReference type="GO" id="GO:0043565">
    <property type="term" value="F:sequence-specific DNA binding"/>
    <property type="evidence" value="ECO:0007669"/>
    <property type="project" value="InterPro"/>
</dbReference>
<dbReference type="Pfam" id="PF12833">
    <property type="entry name" value="HTH_18"/>
    <property type="match status" value="1"/>
</dbReference>
<dbReference type="InterPro" id="IPR009057">
    <property type="entry name" value="Homeodomain-like_sf"/>
</dbReference>
<sequence length="306" mass="34945">MYFTSLPDHTRPGFDEALHFSKFRKHNIIFNAFSSNSHCDDHVGCLSFKTLLTGEEWYGINNYRLAVRPGQFLILNDEQNYSCSINNGEKAKVLSVFFKKEFATAVFQDTLNSEETLLDNPFNDDGKTLEFFQTLNDITPALQQQLMGLIAALDSSGYSENMVDEYLVFLLRYLIHTQKAASKQVKNVHALKANTRTEVYKRLCIARDILHSSYMDNPDLPAISALACLSVPQLVRQFKAVFHTTPHQYLTRIKLERAAELLKHTDKPVHEITWLCGFENVSAFCRAFKSAFGIQPLSFRKKGDQL</sequence>
<evidence type="ECO:0000313" key="5">
    <source>
        <dbReference type="EMBL" id="AXY75339.1"/>
    </source>
</evidence>
<proteinExistence type="predicted"/>
<dbReference type="AlphaFoldDB" id="A0A3B7MPU6"/>
<dbReference type="GO" id="GO:0003700">
    <property type="term" value="F:DNA-binding transcription factor activity"/>
    <property type="evidence" value="ECO:0007669"/>
    <property type="project" value="InterPro"/>
</dbReference>